<dbReference type="SMART" id="SM00327">
    <property type="entry name" value="VWA"/>
    <property type="match status" value="1"/>
</dbReference>
<evidence type="ECO:0000256" key="1">
    <source>
        <dbReference type="SAM" id="SignalP"/>
    </source>
</evidence>
<gene>
    <name evidence="3" type="ORF">QHF89_42905</name>
</gene>
<feature type="domain" description="VWFA" evidence="2">
    <location>
        <begin position="125"/>
        <end position="320"/>
    </location>
</feature>
<evidence type="ECO:0000259" key="2">
    <source>
        <dbReference type="PROSITE" id="PS50234"/>
    </source>
</evidence>
<dbReference type="EMBL" id="JARZHI010000078">
    <property type="protein sequence ID" value="MDI1436332.1"/>
    <property type="molecule type" value="Genomic_DNA"/>
</dbReference>
<proteinExistence type="predicted"/>
<keyword evidence="1" id="KW-0732">Signal</keyword>
<comment type="caution">
    <text evidence="3">The sequence shown here is derived from an EMBL/GenBank/DDBJ whole genome shotgun (WGS) entry which is preliminary data.</text>
</comment>
<dbReference type="Proteomes" id="UP001160301">
    <property type="component" value="Unassembled WGS sequence"/>
</dbReference>
<protein>
    <submittedName>
        <fullName evidence="3">VWA domain-containing protein</fullName>
    </submittedName>
</protein>
<sequence>MLQRSSSSTWAALLGVMGLVIASACGDAGSSASSGGGAAGATSGAGGMGGAGGGSAGAGAGSFGCNPVCVAPQRCSAAGTCIDPGTCAVASDCSAGMKCDDATKTCVPGGDCGAQEAKVETVPPNMLLVLDRSCSMTALVGNVTKWDIAVAAINKMTTDYTGKIRFGLTLFPDLVTPNCQQAAIPIPVGPDNETAIQDLLTAALAKADKYFPDGPCVTNIQTAVTQSTTEPAFDDTNRDRYAVLITDGKETCGSDATTEMEIKNLFEMRGIPTFVIGFGAGIDPAQMNKFAIAGGAPAAGANQYYDASDQASLDVALATIAKKTLSCAYTLDTVPPNPNEIYVFFDNTTEVSRDDTKTDGWTYDAGKNQVVFHGPACDSLKNGVVKDLDIVLGCQEPTPN</sequence>
<evidence type="ECO:0000313" key="3">
    <source>
        <dbReference type="EMBL" id="MDI1436332.1"/>
    </source>
</evidence>
<organism evidence="3 4">
    <name type="scientific">Polyangium sorediatum</name>
    <dbReference type="NCBI Taxonomy" id="889274"/>
    <lineage>
        <taxon>Bacteria</taxon>
        <taxon>Pseudomonadati</taxon>
        <taxon>Myxococcota</taxon>
        <taxon>Polyangia</taxon>
        <taxon>Polyangiales</taxon>
        <taxon>Polyangiaceae</taxon>
        <taxon>Polyangium</taxon>
    </lineage>
</organism>
<dbReference type="InterPro" id="IPR002035">
    <property type="entry name" value="VWF_A"/>
</dbReference>
<dbReference type="PROSITE" id="PS51257">
    <property type="entry name" value="PROKAR_LIPOPROTEIN"/>
    <property type="match status" value="1"/>
</dbReference>
<dbReference type="PROSITE" id="PS50234">
    <property type="entry name" value="VWFA"/>
    <property type="match status" value="1"/>
</dbReference>
<dbReference type="SUPFAM" id="SSF53300">
    <property type="entry name" value="vWA-like"/>
    <property type="match status" value="1"/>
</dbReference>
<accession>A0ABT6P6T9</accession>
<keyword evidence="4" id="KW-1185">Reference proteome</keyword>
<feature type="chain" id="PRO_5046941581" evidence="1">
    <location>
        <begin position="23"/>
        <end position="400"/>
    </location>
</feature>
<dbReference type="Gene3D" id="3.40.50.410">
    <property type="entry name" value="von Willebrand factor, type A domain"/>
    <property type="match status" value="1"/>
</dbReference>
<dbReference type="Pfam" id="PF00092">
    <property type="entry name" value="VWA"/>
    <property type="match status" value="1"/>
</dbReference>
<feature type="signal peptide" evidence="1">
    <location>
        <begin position="1"/>
        <end position="22"/>
    </location>
</feature>
<name>A0ABT6P6T9_9BACT</name>
<evidence type="ECO:0000313" key="4">
    <source>
        <dbReference type="Proteomes" id="UP001160301"/>
    </source>
</evidence>
<dbReference type="RefSeq" id="WP_284721676.1">
    <property type="nucleotide sequence ID" value="NZ_JARZHI010000078.1"/>
</dbReference>
<dbReference type="InterPro" id="IPR036465">
    <property type="entry name" value="vWFA_dom_sf"/>
</dbReference>
<reference evidence="3 4" key="1">
    <citation type="submission" date="2023-04" db="EMBL/GenBank/DDBJ databases">
        <title>The genome sequence of Polyangium sorediatum DSM14670.</title>
        <authorList>
            <person name="Zhang X."/>
        </authorList>
    </citation>
    <scope>NUCLEOTIDE SEQUENCE [LARGE SCALE GENOMIC DNA]</scope>
    <source>
        <strain evidence="3 4">DSM 14670</strain>
    </source>
</reference>